<accession>A0AAD1D3N7</accession>
<feature type="signal peptide" evidence="1">
    <location>
        <begin position="1"/>
        <end position="25"/>
    </location>
</feature>
<dbReference type="AlphaFoldDB" id="A0AAD1D3N7"/>
<sequence length="257" mass="26539">MKILKTLGFGVAVAAMAVASGTASAQSQSSARKAQTKSMQEIPVCQKRLGTVSIVEPDTNWWQQLGLGSPEAIIKLFVMKSGCFGLVDRGKGLASRNIERALADSGELQANSNIGKRQVKAADYFIVPDLVSKNENSGGGGIGAIAGGLLGSRTLGMIAGGLSTKSKEANVMLTLVNARTTEQERLTEGYFRKKDLSWAAGGGGGWWGGFGGAGGGGYSNTEIGQVITLAYLDAYKQLVTQLGGLPVDPSAAAPVAQ</sequence>
<keyword evidence="1" id="KW-0732">Signal</keyword>
<evidence type="ECO:0000313" key="2">
    <source>
        <dbReference type="EMBL" id="BBE33156.1"/>
    </source>
</evidence>
<evidence type="ECO:0000256" key="1">
    <source>
        <dbReference type="SAM" id="SignalP"/>
    </source>
</evidence>
<dbReference type="Proteomes" id="UP000275727">
    <property type="component" value="Chromosome"/>
</dbReference>
<evidence type="ECO:0000313" key="5">
    <source>
        <dbReference type="Proteomes" id="UP000276029"/>
    </source>
</evidence>
<dbReference type="KEGG" id="smic:SmB9_08140"/>
<organism evidence="2 4">
    <name type="scientific">Sphingosinicella microcystinivorans</name>
    <dbReference type="NCBI Taxonomy" id="335406"/>
    <lineage>
        <taxon>Bacteria</taxon>
        <taxon>Pseudomonadati</taxon>
        <taxon>Pseudomonadota</taxon>
        <taxon>Alphaproteobacteria</taxon>
        <taxon>Sphingomonadales</taxon>
        <taxon>Sphingosinicellaceae</taxon>
        <taxon>Sphingosinicella</taxon>
    </lineage>
</organism>
<protein>
    <submittedName>
        <fullName evidence="3">Curli biogenesis system outer membrane secretion channel CsgG</fullName>
    </submittedName>
</protein>
<dbReference type="RefSeq" id="WP_121053383.1">
    <property type="nucleotide sequence ID" value="NZ_AP018711.1"/>
</dbReference>
<dbReference type="InterPro" id="IPR005534">
    <property type="entry name" value="Curli_assmbl/transp-comp_CsgG"/>
</dbReference>
<reference evidence="2 4" key="1">
    <citation type="submission" date="2018-06" db="EMBL/GenBank/DDBJ databases">
        <title>Complete Genome Sequence of the Microcystin-Degrading Bacterium Sphingosinicella microcystinivorans Strain B-9.</title>
        <authorList>
            <person name="Jin H."/>
            <person name="Nishizawa T."/>
            <person name="Guo Y."/>
            <person name="Nishizawa A."/>
            <person name="Park H."/>
            <person name="Kato H."/>
            <person name="Tsuji K."/>
            <person name="Harada K."/>
        </authorList>
    </citation>
    <scope>NUCLEOTIDE SEQUENCE [LARGE SCALE GENOMIC DNA]</scope>
    <source>
        <strain evidence="2 4">B9</strain>
    </source>
</reference>
<gene>
    <name evidence="3" type="ORF">DFR51_3473</name>
    <name evidence="2" type="ORF">SmB9_08140</name>
</gene>
<feature type="chain" id="PRO_5042149408" evidence="1">
    <location>
        <begin position="26"/>
        <end position="257"/>
    </location>
</feature>
<evidence type="ECO:0000313" key="3">
    <source>
        <dbReference type="EMBL" id="RKS85553.1"/>
    </source>
</evidence>
<dbReference type="Pfam" id="PF03783">
    <property type="entry name" value="CsgG"/>
    <property type="match status" value="1"/>
</dbReference>
<name>A0AAD1D3N7_SPHMI</name>
<dbReference type="Proteomes" id="UP000276029">
    <property type="component" value="Unassembled WGS sequence"/>
</dbReference>
<evidence type="ECO:0000313" key="4">
    <source>
        <dbReference type="Proteomes" id="UP000275727"/>
    </source>
</evidence>
<keyword evidence="5" id="KW-1185">Reference proteome</keyword>
<dbReference type="EMBL" id="AP018711">
    <property type="protein sequence ID" value="BBE33156.1"/>
    <property type="molecule type" value="Genomic_DNA"/>
</dbReference>
<proteinExistence type="predicted"/>
<dbReference type="EMBL" id="RBWX01000011">
    <property type="protein sequence ID" value="RKS85553.1"/>
    <property type="molecule type" value="Genomic_DNA"/>
</dbReference>
<reference evidence="3 5" key="2">
    <citation type="submission" date="2018-10" db="EMBL/GenBank/DDBJ databases">
        <title>Genomic Encyclopedia of Type Strains, Phase IV (KMG-IV): sequencing the most valuable type-strain genomes for metagenomic binning, comparative biology and taxonomic classification.</title>
        <authorList>
            <person name="Goeker M."/>
        </authorList>
    </citation>
    <scope>NUCLEOTIDE SEQUENCE [LARGE SCALE GENOMIC DNA]</scope>
    <source>
        <strain evidence="3 5">DSM 19791</strain>
    </source>
</reference>
<dbReference type="GO" id="GO:0030288">
    <property type="term" value="C:outer membrane-bounded periplasmic space"/>
    <property type="evidence" value="ECO:0007669"/>
    <property type="project" value="InterPro"/>
</dbReference>